<proteinExistence type="predicted"/>
<dbReference type="SUPFAM" id="SSF53474">
    <property type="entry name" value="alpha/beta-Hydrolases"/>
    <property type="match status" value="1"/>
</dbReference>
<evidence type="ECO:0000256" key="1">
    <source>
        <dbReference type="ARBA" id="ARBA00022801"/>
    </source>
</evidence>
<evidence type="ECO:0000313" key="3">
    <source>
        <dbReference type="EMBL" id="MXP30320.1"/>
    </source>
</evidence>
<dbReference type="EMBL" id="WTYE01000001">
    <property type="protein sequence ID" value="MXP33080.1"/>
    <property type="molecule type" value="Genomic_DNA"/>
</dbReference>
<dbReference type="PANTHER" id="PTHR48081:SF8">
    <property type="entry name" value="ALPHA_BETA HYDROLASE FOLD-3 DOMAIN-CONTAINING PROTEIN-RELATED"/>
    <property type="match status" value="1"/>
</dbReference>
<evidence type="ECO:0000313" key="5">
    <source>
        <dbReference type="Proteomes" id="UP000446786"/>
    </source>
</evidence>
<sequence>MPSLQARLVNLALPLLGIKSFFSEPELVDQRLAKARRKKPERPKAKWRNRLEISENDSLGYDVVTIRSPQAGRADAPHLFYLHGGGYVLDVAGVHWDTVCRLCEMLGASATVPVYPLAPEHKAPEILASMRALYGELAEQHGAQNITVMGDSAGGGMSLVLAQMLKADGGAMPGRLVLWSPWLDATATADGQAQIEPKDRMLAQIGLKTCARLYGGDMAPDDPRLSPLFGDLSDLPPIAIFSGSSDILLVDGRRLAAKLGELGKTDFEYHEYDGMFHVWMLLPVPEGKKALAQTAEFISSGAIRA</sequence>
<keyword evidence="1 3" id="KW-0378">Hydrolase</keyword>
<dbReference type="Gene3D" id="3.40.50.1820">
    <property type="entry name" value="alpha/beta hydrolase"/>
    <property type="match status" value="1"/>
</dbReference>
<organism evidence="3 5">
    <name type="scientific">Parerythrobacter jejuensis</name>
    <dbReference type="NCBI Taxonomy" id="795812"/>
    <lineage>
        <taxon>Bacteria</taxon>
        <taxon>Pseudomonadati</taxon>
        <taxon>Pseudomonadota</taxon>
        <taxon>Alphaproteobacteria</taxon>
        <taxon>Sphingomonadales</taxon>
        <taxon>Erythrobacteraceae</taxon>
        <taxon>Parerythrobacter</taxon>
    </lineage>
</organism>
<dbReference type="Proteomes" id="UP000446786">
    <property type="component" value="Unassembled WGS sequence"/>
</dbReference>
<accession>A0A845AJ82</accession>
<feature type="domain" description="Alpha/beta hydrolase fold-3" evidence="2">
    <location>
        <begin position="79"/>
        <end position="280"/>
    </location>
</feature>
<dbReference type="PANTHER" id="PTHR48081">
    <property type="entry name" value="AB HYDROLASE SUPERFAMILY PROTEIN C4A8.06C"/>
    <property type="match status" value="1"/>
</dbReference>
<dbReference type="InterPro" id="IPR050300">
    <property type="entry name" value="GDXG_lipolytic_enzyme"/>
</dbReference>
<dbReference type="InterPro" id="IPR029058">
    <property type="entry name" value="AB_hydrolase_fold"/>
</dbReference>
<dbReference type="OrthoDB" id="9806180at2"/>
<evidence type="ECO:0000313" key="4">
    <source>
        <dbReference type="EMBL" id="MXP33080.1"/>
    </source>
</evidence>
<dbReference type="EMBL" id="WTYE01000001">
    <property type="protein sequence ID" value="MXP30320.1"/>
    <property type="molecule type" value="Genomic_DNA"/>
</dbReference>
<keyword evidence="5" id="KW-1185">Reference proteome</keyword>
<dbReference type="InterPro" id="IPR013094">
    <property type="entry name" value="AB_hydrolase_3"/>
</dbReference>
<comment type="caution">
    <text evidence="3">The sequence shown here is derived from an EMBL/GenBank/DDBJ whole genome shotgun (WGS) entry which is preliminary data.</text>
</comment>
<name>A0A845AJ82_9SPHN</name>
<dbReference type="GO" id="GO:0016787">
    <property type="term" value="F:hydrolase activity"/>
    <property type="evidence" value="ECO:0007669"/>
    <property type="project" value="UniProtKB-KW"/>
</dbReference>
<protein>
    <submittedName>
        <fullName evidence="3">Alpha/beta hydrolase fold domain-containing protein</fullName>
    </submittedName>
</protein>
<dbReference type="RefSeq" id="WP_160777880.1">
    <property type="nucleotide sequence ID" value="NZ_BAAAZF010000001.1"/>
</dbReference>
<reference evidence="3 5" key="1">
    <citation type="submission" date="2019-12" db="EMBL/GenBank/DDBJ databases">
        <title>Genomic-based taxomic classification of the family Erythrobacteraceae.</title>
        <authorList>
            <person name="Xu L."/>
        </authorList>
    </citation>
    <scope>NUCLEOTIDE SEQUENCE [LARGE SCALE GENOMIC DNA]</scope>
    <source>
        <strain evidence="3 5">JCM 16677</strain>
    </source>
</reference>
<gene>
    <name evidence="3" type="ORF">GRI94_00620</name>
    <name evidence="4" type="ORF">GRI94_14710</name>
</gene>
<dbReference type="Pfam" id="PF07859">
    <property type="entry name" value="Abhydrolase_3"/>
    <property type="match status" value="1"/>
</dbReference>
<evidence type="ECO:0000259" key="2">
    <source>
        <dbReference type="Pfam" id="PF07859"/>
    </source>
</evidence>
<dbReference type="AlphaFoldDB" id="A0A845AJ82"/>